<proteinExistence type="predicted"/>
<keyword evidence="3" id="KW-1185">Reference proteome</keyword>
<comment type="caution">
    <text evidence="2">The sequence shown here is derived from an EMBL/GenBank/DDBJ whole genome shotgun (WGS) entry which is preliminary data.</text>
</comment>
<keyword evidence="1" id="KW-0812">Transmembrane</keyword>
<gene>
    <name evidence="2" type="ORF">J2S07_000977</name>
</gene>
<keyword evidence="1" id="KW-1133">Transmembrane helix</keyword>
<evidence type="ECO:0000256" key="1">
    <source>
        <dbReference type="SAM" id="Phobius"/>
    </source>
</evidence>
<feature type="transmembrane region" description="Helical" evidence="1">
    <location>
        <begin position="20"/>
        <end position="43"/>
    </location>
</feature>
<dbReference type="RefSeq" id="WP_307149268.1">
    <property type="nucleotide sequence ID" value="NZ_JAUSTU010000003.1"/>
</dbReference>
<keyword evidence="1" id="KW-0472">Membrane</keyword>
<evidence type="ECO:0000313" key="3">
    <source>
        <dbReference type="Proteomes" id="UP001231362"/>
    </source>
</evidence>
<evidence type="ECO:0000313" key="2">
    <source>
        <dbReference type="EMBL" id="MDQ0154673.1"/>
    </source>
</evidence>
<reference evidence="2 3" key="1">
    <citation type="submission" date="2023-07" db="EMBL/GenBank/DDBJ databases">
        <title>Genomic Encyclopedia of Type Strains, Phase IV (KMG-IV): sequencing the most valuable type-strain genomes for metagenomic binning, comparative biology and taxonomic classification.</title>
        <authorList>
            <person name="Goeker M."/>
        </authorList>
    </citation>
    <scope>NUCLEOTIDE SEQUENCE [LARGE SCALE GENOMIC DNA]</scope>
    <source>
        <strain evidence="2 3">DSM 23948</strain>
    </source>
</reference>
<accession>A0ABT9V141</accession>
<organism evidence="2 3">
    <name type="scientific">Anoxybacillus andreesenii</name>
    <dbReference type="NCBI Taxonomy" id="1325932"/>
    <lineage>
        <taxon>Bacteria</taxon>
        <taxon>Bacillati</taxon>
        <taxon>Bacillota</taxon>
        <taxon>Bacilli</taxon>
        <taxon>Bacillales</taxon>
        <taxon>Anoxybacillaceae</taxon>
        <taxon>Anoxybacillus</taxon>
    </lineage>
</organism>
<protein>
    <submittedName>
        <fullName evidence="2">Uncharacterized protein</fullName>
    </submittedName>
</protein>
<sequence length="75" mass="8670">MREDLYSPTLATREVERTKSYNIANLFYVAFFGGVVAMSVLGIRNAKWLQIEKKYIRLLTAMSILHLADEEEENT</sequence>
<name>A0ABT9V141_9BACL</name>
<dbReference type="EMBL" id="JAUSTU010000003">
    <property type="protein sequence ID" value="MDQ0154673.1"/>
    <property type="molecule type" value="Genomic_DNA"/>
</dbReference>
<dbReference type="Proteomes" id="UP001231362">
    <property type="component" value="Unassembled WGS sequence"/>
</dbReference>